<dbReference type="InterPro" id="IPR026989">
    <property type="entry name" value="TnpV"/>
</dbReference>
<evidence type="ECO:0000313" key="1">
    <source>
        <dbReference type="EMBL" id="HJB90906.1"/>
    </source>
</evidence>
<name>A0A9D2SDB6_9FIRM</name>
<sequence length="125" mass="14835">MDKYIYDESNGLWYELQGDYYIPCLILSEEETQPIGLWGQRHREYLKEHKHIVYATMLMEGKLNSYLVKIDRQAEEMYLRLIKEMAKRQGVTEQLKAEQPMEWVGKMGNIQACAREVVNNELIFA</sequence>
<reference evidence="1" key="1">
    <citation type="journal article" date="2021" name="PeerJ">
        <title>Extensive microbial diversity within the chicken gut microbiome revealed by metagenomics and culture.</title>
        <authorList>
            <person name="Gilroy R."/>
            <person name="Ravi A."/>
            <person name="Getino M."/>
            <person name="Pursley I."/>
            <person name="Horton D.L."/>
            <person name="Alikhan N.F."/>
            <person name="Baker D."/>
            <person name="Gharbi K."/>
            <person name="Hall N."/>
            <person name="Watson M."/>
            <person name="Adriaenssens E.M."/>
            <person name="Foster-Nyarko E."/>
            <person name="Jarju S."/>
            <person name="Secka A."/>
            <person name="Antonio M."/>
            <person name="Oren A."/>
            <person name="Chaudhuri R.R."/>
            <person name="La Ragione R."/>
            <person name="Hildebrand F."/>
            <person name="Pallen M.J."/>
        </authorList>
    </citation>
    <scope>NUCLEOTIDE SEQUENCE</scope>
    <source>
        <strain evidence="1">USAMLcec3-2134</strain>
    </source>
</reference>
<organism evidence="1 2">
    <name type="scientific">Candidatus Eisenbergiella merdigallinarum</name>
    <dbReference type="NCBI Taxonomy" id="2838552"/>
    <lineage>
        <taxon>Bacteria</taxon>
        <taxon>Bacillati</taxon>
        <taxon>Bacillota</taxon>
        <taxon>Clostridia</taxon>
        <taxon>Lachnospirales</taxon>
        <taxon>Lachnospiraceae</taxon>
        <taxon>Eisenbergiella</taxon>
    </lineage>
</organism>
<protein>
    <submittedName>
        <fullName evidence="1">TnpV protein</fullName>
    </submittedName>
</protein>
<dbReference type="EMBL" id="DWXE01000018">
    <property type="protein sequence ID" value="HJB90906.1"/>
    <property type="molecule type" value="Genomic_DNA"/>
</dbReference>
<dbReference type="AlphaFoldDB" id="A0A9D2SDB6"/>
<reference evidence="1" key="2">
    <citation type="submission" date="2021-04" db="EMBL/GenBank/DDBJ databases">
        <authorList>
            <person name="Gilroy R."/>
        </authorList>
    </citation>
    <scope>NUCLEOTIDE SEQUENCE</scope>
    <source>
        <strain evidence="1">USAMLcec3-2134</strain>
    </source>
</reference>
<comment type="caution">
    <text evidence="1">The sequence shown here is derived from an EMBL/GenBank/DDBJ whole genome shotgun (WGS) entry which is preliminary data.</text>
</comment>
<evidence type="ECO:0000313" key="2">
    <source>
        <dbReference type="Proteomes" id="UP000886883"/>
    </source>
</evidence>
<accession>A0A9D2SDB6</accession>
<gene>
    <name evidence="1" type="ORF">H9763_05485</name>
</gene>
<proteinExistence type="predicted"/>
<dbReference type="Proteomes" id="UP000886883">
    <property type="component" value="Unassembled WGS sequence"/>
</dbReference>
<dbReference type="Pfam" id="PF14198">
    <property type="entry name" value="TnpV"/>
    <property type="match status" value="1"/>
</dbReference>